<accession>A0A0D1EBT2</accession>
<dbReference type="InterPro" id="IPR023614">
    <property type="entry name" value="Porin_dom_sf"/>
</dbReference>
<evidence type="ECO:0000313" key="2">
    <source>
        <dbReference type="EMBL" id="KIT14311.1"/>
    </source>
</evidence>
<proteinExistence type="predicted"/>
<dbReference type="AlphaFoldDB" id="A0A0D1EBT2"/>
<reference evidence="2 3" key="1">
    <citation type="submission" date="2015-02" db="EMBL/GenBank/DDBJ databases">
        <title>Genome Sequence of Jannaschia aquimarina DSM28248, a member of the Roseobacter clade.</title>
        <authorList>
            <person name="Voget S."/>
            <person name="Daniel R."/>
        </authorList>
    </citation>
    <scope>NUCLEOTIDE SEQUENCE [LARGE SCALE GENOMIC DNA]</scope>
    <source>
        <strain evidence="2 3">GSW-M26</strain>
    </source>
</reference>
<keyword evidence="3" id="KW-1185">Reference proteome</keyword>
<evidence type="ECO:0000313" key="3">
    <source>
        <dbReference type="Proteomes" id="UP000032232"/>
    </source>
</evidence>
<dbReference type="PATRIC" id="fig|935700.4.peg.4231"/>
<comment type="caution">
    <text evidence="2">The sequence shown here is derived from an EMBL/GenBank/DDBJ whole genome shotgun (WGS) entry which is preliminary data.</text>
</comment>
<dbReference type="SUPFAM" id="SSF56935">
    <property type="entry name" value="Porins"/>
    <property type="match status" value="4"/>
</dbReference>
<keyword evidence="1" id="KW-0732">Signal</keyword>
<organism evidence="2 3">
    <name type="scientific">Jannaschia aquimarina</name>
    <dbReference type="NCBI Taxonomy" id="935700"/>
    <lineage>
        <taxon>Bacteria</taxon>
        <taxon>Pseudomonadati</taxon>
        <taxon>Pseudomonadota</taxon>
        <taxon>Alphaproteobacteria</taxon>
        <taxon>Rhodobacterales</taxon>
        <taxon>Roseobacteraceae</taxon>
        <taxon>Jannaschia</taxon>
    </lineage>
</organism>
<sequence>MIRLSSTPATLALLSATAIGIALPVQAQDANCMVPLGGALPAGCETPDAGDVVSMPTGVNTEPEAAQPALSNSGGFVLSLDGDPVDADPTVEDRIRRTDIALAQAEVQVTFDGLEPEPTLDLEIAGEARAYRPGDRVELLSQTNYPAFIERAEMRIFDRGATGGPRLLAVVPVAPNGRVAVTLPDGRDLVAVHRVYDKRGRYDETGPLPLGYPDDRGLVADIEEVSDFTARRGIPIRGGMVTVRAKNAAPGAKLYTLGTEVPASPDGTMVIRRILPAGEYAVGVEVKGGATPVVESYHDVEIPGAEWFYVVVGDVTVGRYEDGRTGDSETRSDGRLQVYVDGETEGGIGVTASLDTGEFELDEILDRLEDKDVEGILDRIEQGLGYPTYGDDSTIEDNTPTSGRFYLRVEREGSYALWGDYQARLTGNAFLRNERTLYGAQVHYESQATTARGDNRVTVDAYAAQPDQLVGRDVFRGTGGSVYFLSAQDIAVGTETLTVELRDAATGRVVARETLVQGQDYDINYVQGVVTLRRPLSGSVSPNLIQTNPGGDQNINLVAQYEFTPATGDVDSYSIGGRVEAWVTDDVRLGFTIQNEDTGTADQDAVGIDLRWEFGANSFAQLDYAETDGPGFGTSFSLDGGLSLDGEDPVDGDGRAIRFETQMDLADLGLRQSGIVGAYYEHREEGFSTLDYQVDAATGDETIYGVFGRIEANERLSYAFYFDRYENDEDVDRTEIGAEVAFALTDRLDLALAVEHLEEDSPDEDGNRTTVGGRLSYAVAEGTEIYGFGQFTADSDGLDDFDRYGVGVDHDFRNGWEVEAEVSGGDGGTGARLLANYAREDNSSYYFGYELDPGRRVDPDLTGEDGGRFVMGGRQQINDDLILFAENSYDLFGERVEHLETYGAEYRASRFLTFTGSIEGGEVNDGVDGDFDRQAYSLGVRYQTERLTARARIEYRDDDTERDDLGDTEFIFFAADARWQINDESRLLFRLAHADSDSDGESVASGDYTDLSLGYAYRPIENERLNVLARYRYLRDFIGQEVDGSENDGPIQESHIFSVEGSYDLSPVWTLGGKLGGRLGKSAAGEGEPLADNDAYLAVVNVRGHIVHNWDFLVEGRYLDAVDAETSRSGVLAAAYRHFGNNLKVGAGYNFSTFSDDLSDLTYDDKGLFLNVIAKF</sequence>
<evidence type="ECO:0000256" key="1">
    <source>
        <dbReference type="SAM" id="SignalP"/>
    </source>
</evidence>
<protein>
    <submittedName>
        <fullName evidence="2">Uncharacterized protein</fullName>
    </submittedName>
</protein>
<dbReference type="RefSeq" id="WP_052501093.1">
    <property type="nucleotide sequence ID" value="NZ_FZPF01000001.1"/>
</dbReference>
<gene>
    <name evidence="2" type="ORF">jaqu_41050</name>
</gene>
<feature type="chain" id="PRO_5002240798" evidence="1">
    <location>
        <begin position="28"/>
        <end position="1176"/>
    </location>
</feature>
<dbReference type="STRING" id="935700.jaqu_41050"/>
<feature type="signal peptide" evidence="1">
    <location>
        <begin position="1"/>
        <end position="27"/>
    </location>
</feature>
<dbReference type="Proteomes" id="UP000032232">
    <property type="component" value="Unassembled WGS sequence"/>
</dbReference>
<name>A0A0D1EBT2_9RHOB</name>
<dbReference type="Gene3D" id="2.40.160.10">
    <property type="entry name" value="Porin"/>
    <property type="match status" value="2"/>
</dbReference>
<dbReference type="EMBL" id="JYFE01000081">
    <property type="protein sequence ID" value="KIT14311.1"/>
    <property type="molecule type" value="Genomic_DNA"/>
</dbReference>